<organism evidence="1 2">
    <name type="scientific">Spiroplasma syrphidicola EA-1</name>
    <dbReference type="NCBI Taxonomy" id="1276229"/>
    <lineage>
        <taxon>Bacteria</taxon>
        <taxon>Bacillati</taxon>
        <taxon>Mycoplasmatota</taxon>
        <taxon>Mollicutes</taxon>
        <taxon>Entomoplasmatales</taxon>
        <taxon>Spiroplasmataceae</taxon>
        <taxon>Spiroplasma</taxon>
    </lineage>
</organism>
<keyword evidence="2" id="KW-1185">Reference proteome</keyword>
<reference evidence="1 2" key="1">
    <citation type="journal article" date="2013" name="Genome Biol. Evol.">
        <title>Complete genomes of two dipteran-associated spiroplasmas provided insights into the origin, dynamics, and impacts of viral invasion in spiroplasma.</title>
        <authorList>
            <person name="Ku C."/>
            <person name="Lo W.S."/>
            <person name="Chen L.L."/>
            <person name="Kuo C.H."/>
        </authorList>
    </citation>
    <scope>NUCLEOTIDE SEQUENCE [LARGE SCALE GENOMIC DNA]</scope>
    <source>
        <strain evidence="1">EA-1</strain>
    </source>
</reference>
<dbReference type="EMBL" id="CP005078">
    <property type="protein sequence ID" value="AGM25872.1"/>
    <property type="molecule type" value="Genomic_DNA"/>
</dbReference>
<dbReference type="AlphaFoldDB" id="R4U399"/>
<accession>R4U399</accession>
<dbReference type="Proteomes" id="UP000013963">
    <property type="component" value="Chromosome"/>
</dbReference>
<name>R4U399_9MOLU</name>
<proteinExistence type="predicted"/>
<dbReference type="STRING" id="1276229.SSYRP_v1c02760"/>
<dbReference type="KEGG" id="ssyr:SSYRP_v1c02760"/>
<protein>
    <submittedName>
        <fullName evidence="1">Uncharacterized protein</fullName>
    </submittedName>
</protein>
<dbReference type="HOGENOM" id="CLU_3239830_0_0_14"/>
<evidence type="ECO:0000313" key="2">
    <source>
        <dbReference type="Proteomes" id="UP000013963"/>
    </source>
</evidence>
<gene>
    <name evidence="1" type="ORF">SSYRP_v1c02760</name>
</gene>
<sequence>MQKNSIIKKCRFLQNSHFTINVFNILLFAKNIINNKKTSYLFN</sequence>
<evidence type="ECO:0000313" key="1">
    <source>
        <dbReference type="EMBL" id="AGM25872.1"/>
    </source>
</evidence>